<reference evidence="3 4" key="1">
    <citation type="submission" date="2016-07" db="EMBL/GenBank/DDBJ databases">
        <title>Pervasive Adenine N6-methylation of Active Genes in Fungi.</title>
        <authorList>
            <consortium name="DOE Joint Genome Institute"/>
            <person name="Mondo S.J."/>
            <person name="Dannebaum R.O."/>
            <person name="Kuo R.C."/>
            <person name="Labutti K."/>
            <person name="Haridas S."/>
            <person name="Kuo A."/>
            <person name="Salamov A."/>
            <person name="Ahrendt S.R."/>
            <person name="Lipzen A."/>
            <person name="Sullivan W."/>
            <person name="Andreopoulos W.B."/>
            <person name="Clum A."/>
            <person name="Lindquist E."/>
            <person name="Daum C."/>
            <person name="Ramamoorthy G.K."/>
            <person name="Gryganskyi A."/>
            <person name="Culley D."/>
            <person name="Magnuson J.K."/>
            <person name="James T.Y."/>
            <person name="O'Malley M.A."/>
            <person name="Stajich J.E."/>
            <person name="Spatafora J.W."/>
            <person name="Visel A."/>
            <person name="Grigoriev I.V."/>
        </authorList>
    </citation>
    <scope>NUCLEOTIDE SEQUENCE [LARGE SCALE GENOMIC DNA]</scope>
    <source>
        <strain evidence="3 4">12-1054</strain>
    </source>
</reference>
<gene>
    <name evidence="3" type="ORF">BCR37DRAFT_343352</name>
</gene>
<dbReference type="OrthoDB" id="283424at2759"/>
<dbReference type="OMA" id="AMNLKWA"/>
<dbReference type="PANTHER" id="PTHR13490:SF0">
    <property type="entry name" value="SMALL RIBOSOMAL SUBUNIT PROTEIN MS35"/>
    <property type="match status" value="1"/>
</dbReference>
<dbReference type="RefSeq" id="XP_040727948.1">
    <property type="nucleotide sequence ID" value="XM_040867497.1"/>
</dbReference>
<dbReference type="STRING" id="56484.A0A1Y2FSX0"/>
<evidence type="ECO:0000259" key="2">
    <source>
        <dbReference type="Pfam" id="PF10213"/>
    </source>
</evidence>
<dbReference type="Proteomes" id="UP000193685">
    <property type="component" value="Unassembled WGS sequence"/>
</dbReference>
<dbReference type="PANTHER" id="PTHR13490">
    <property type="entry name" value="MITOCHONDRIAL 28S RIBOSOMAL PROTEIN S28"/>
    <property type="match status" value="1"/>
</dbReference>
<dbReference type="Pfam" id="PF10213">
    <property type="entry name" value="MRP-S28"/>
    <property type="match status" value="1"/>
</dbReference>
<feature type="compositionally biased region" description="Basic residues" evidence="1">
    <location>
        <begin position="190"/>
        <end position="205"/>
    </location>
</feature>
<accession>A0A1Y2FSX0</accession>
<dbReference type="InterPro" id="IPR039848">
    <property type="entry name" value="Ribosomal_mS35_mt"/>
</dbReference>
<feature type="domain" description="Small ribosomal subunit protein mS35 mitochondrial conserved" evidence="2">
    <location>
        <begin position="84"/>
        <end position="204"/>
    </location>
</feature>
<sequence>MLRSTATRQTRAWSKSCVRHTKQVAAKNTAAEDAFGLAATNDVLLEDMTSLQMDELHEHRQLRDYYRKIIYELPQLEALKKPPQKPSATQVLQFRQTTYFGEEHPAMHKVTLQVKLRDLAAAQNLSPVHLSKLVKLAGTRVDHDTLLLRMSSEQFGSAKENRRHLSAVLDKLLAECQQGDLFEDVPMDRRHMKKSKRPSFPKHWRVPQPVASSKHLI</sequence>
<dbReference type="InterPro" id="IPR019349">
    <property type="entry name" value="Ribosomal_mS35_mit"/>
</dbReference>
<dbReference type="GO" id="GO:0032543">
    <property type="term" value="P:mitochondrial translation"/>
    <property type="evidence" value="ECO:0007669"/>
    <property type="project" value="InterPro"/>
</dbReference>
<dbReference type="GO" id="GO:0005763">
    <property type="term" value="C:mitochondrial small ribosomal subunit"/>
    <property type="evidence" value="ECO:0007669"/>
    <property type="project" value="TreeGrafter"/>
</dbReference>
<comment type="caution">
    <text evidence="3">The sequence shown here is derived from an EMBL/GenBank/DDBJ whole genome shotgun (WGS) entry which is preliminary data.</text>
</comment>
<organism evidence="3 4">
    <name type="scientific">Protomyces lactucae-debilis</name>
    <dbReference type="NCBI Taxonomy" id="2754530"/>
    <lineage>
        <taxon>Eukaryota</taxon>
        <taxon>Fungi</taxon>
        <taxon>Dikarya</taxon>
        <taxon>Ascomycota</taxon>
        <taxon>Taphrinomycotina</taxon>
        <taxon>Taphrinomycetes</taxon>
        <taxon>Taphrinales</taxon>
        <taxon>Protomycetaceae</taxon>
        <taxon>Protomyces</taxon>
    </lineage>
</organism>
<evidence type="ECO:0000313" key="4">
    <source>
        <dbReference type="Proteomes" id="UP000193685"/>
    </source>
</evidence>
<dbReference type="AlphaFoldDB" id="A0A1Y2FSX0"/>
<name>A0A1Y2FSX0_PROLT</name>
<dbReference type="GO" id="GO:0003735">
    <property type="term" value="F:structural constituent of ribosome"/>
    <property type="evidence" value="ECO:0007669"/>
    <property type="project" value="InterPro"/>
</dbReference>
<evidence type="ECO:0000313" key="3">
    <source>
        <dbReference type="EMBL" id="ORY87092.1"/>
    </source>
</evidence>
<evidence type="ECO:0000256" key="1">
    <source>
        <dbReference type="SAM" id="MobiDB-lite"/>
    </source>
</evidence>
<keyword evidence="4" id="KW-1185">Reference proteome</keyword>
<dbReference type="GeneID" id="63784096"/>
<protein>
    <submittedName>
        <fullName evidence="3">Mitochondrial ribosomal subunit protein-domain-containing protein</fullName>
    </submittedName>
</protein>
<dbReference type="EMBL" id="MCFI01000002">
    <property type="protein sequence ID" value="ORY87092.1"/>
    <property type="molecule type" value="Genomic_DNA"/>
</dbReference>
<proteinExistence type="predicted"/>
<feature type="region of interest" description="Disordered" evidence="1">
    <location>
        <begin position="187"/>
        <end position="217"/>
    </location>
</feature>